<reference evidence="3 4" key="1">
    <citation type="submission" date="2015-12" db="EMBL/GenBank/DDBJ databases">
        <title>Nitrous oxide reduction kinetics distinguish bacteria harboring typical versus atypical NosZ.</title>
        <authorList>
            <person name="Yoon S."/>
            <person name="Nissen S."/>
            <person name="Park D."/>
            <person name="Sanford R.A."/>
            <person name="Loeffler F.E."/>
        </authorList>
    </citation>
    <scope>NUCLEOTIDE SEQUENCE [LARGE SCALE GENOMIC DNA]</scope>
    <source>
        <strain evidence="3 4">ATCC BAA-841</strain>
    </source>
</reference>
<organism evidence="3 4">
    <name type="scientific">Dechloromonas denitrificans</name>
    <dbReference type="NCBI Taxonomy" id="281362"/>
    <lineage>
        <taxon>Bacteria</taxon>
        <taxon>Pseudomonadati</taxon>
        <taxon>Pseudomonadota</taxon>
        <taxon>Betaproteobacteria</taxon>
        <taxon>Rhodocyclales</taxon>
        <taxon>Azonexaceae</taxon>
        <taxon>Dechloromonas</taxon>
    </lineage>
</organism>
<protein>
    <submittedName>
        <fullName evidence="3">Glycosyltransferase WbuB</fullName>
    </submittedName>
</protein>
<gene>
    <name evidence="3" type="ORF">AT959_06890</name>
</gene>
<dbReference type="GO" id="GO:0016757">
    <property type="term" value="F:glycosyltransferase activity"/>
    <property type="evidence" value="ECO:0007669"/>
    <property type="project" value="InterPro"/>
</dbReference>
<dbReference type="Pfam" id="PF00534">
    <property type="entry name" value="Glycos_transf_1"/>
    <property type="match status" value="1"/>
</dbReference>
<dbReference type="STRING" id="281362.AT959_06890"/>
<dbReference type="InterPro" id="IPR028098">
    <property type="entry name" value="Glyco_trans_4-like_N"/>
</dbReference>
<dbReference type="RefSeq" id="WP_066881992.1">
    <property type="nucleotide sequence ID" value="NZ_LODL01000013.1"/>
</dbReference>
<dbReference type="Pfam" id="PF13439">
    <property type="entry name" value="Glyco_transf_4"/>
    <property type="match status" value="1"/>
</dbReference>
<evidence type="ECO:0000313" key="3">
    <source>
        <dbReference type="EMBL" id="KXB31389.1"/>
    </source>
</evidence>
<accession>A0A133XKC6</accession>
<dbReference type="AlphaFoldDB" id="A0A133XKC6"/>
<dbReference type="Gene3D" id="3.40.50.2000">
    <property type="entry name" value="Glycogen Phosphorylase B"/>
    <property type="match status" value="2"/>
</dbReference>
<dbReference type="PANTHER" id="PTHR45947">
    <property type="entry name" value="SULFOQUINOVOSYL TRANSFERASE SQD2"/>
    <property type="match status" value="1"/>
</dbReference>
<keyword evidence="4" id="KW-1185">Reference proteome</keyword>
<proteinExistence type="predicted"/>
<dbReference type="InterPro" id="IPR001296">
    <property type="entry name" value="Glyco_trans_1"/>
</dbReference>
<evidence type="ECO:0000259" key="2">
    <source>
        <dbReference type="Pfam" id="PF13439"/>
    </source>
</evidence>
<dbReference type="PANTHER" id="PTHR45947:SF3">
    <property type="entry name" value="SULFOQUINOVOSYL TRANSFERASE SQD2"/>
    <property type="match status" value="1"/>
</dbReference>
<name>A0A133XKC6_9RHOO</name>
<keyword evidence="3" id="KW-0808">Transferase</keyword>
<evidence type="ECO:0000259" key="1">
    <source>
        <dbReference type="Pfam" id="PF00534"/>
    </source>
</evidence>
<feature type="domain" description="Glycosyltransferase subfamily 4-like N-terminal" evidence="2">
    <location>
        <begin position="13"/>
        <end position="182"/>
    </location>
</feature>
<feature type="domain" description="Glycosyl transferase family 1" evidence="1">
    <location>
        <begin position="203"/>
        <end position="359"/>
    </location>
</feature>
<dbReference type="CDD" id="cd03794">
    <property type="entry name" value="GT4_WbuB-like"/>
    <property type="match status" value="1"/>
</dbReference>
<evidence type="ECO:0000313" key="4">
    <source>
        <dbReference type="Proteomes" id="UP000070186"/>
    </source>
</evidence>
<dbReference type="InterPro" id="IPR050194">
    <property type="entry name" value="Glycosyltransferase_grp1"/>
</dbReference>
<dbReference type="SUPFAM" id="SSF53756">
    <property type="entry name" value="UDP-Glycosyltransferase/glycogen phosphorylase"/>
    <property type="match status" value="1"/>
</dbReference>
<comment type="caution">
    <text evidence="3">The sequence shown here is derived from an EMBL/GenBank/DDBJ whole genome shotgun (WGS) entry which is preliminary data.</text>
</comment>
<dbReference type="Proteomes" id="UP000070186">
    <property type="component" value="Unassembled WGS sequence"/>
</dbReference>
<sequence>MKILYHHRTASKDGQAVHIDEMIEALRANGHEVLVVAPNVGEQGEMGGKVSWVHHLKAALPKAIYELLELAYSLHAYRKLKAAARQFRPDVIYERYNLYLLAGTMLKRRLGIPLLLEVNSPLVFERSQHSGGLALPWLAKWAEGTAWRSADYVLPVTHVLAEYVKAYGVPDERVSVIPNGINEIHFASAPHIATAKAQLGLANALVLGFTGFVRDWHGVDRIIDWMASKYAPENSHLLVVGDGPVRQDLEAQAHRLGVGDRVTFTGVVHRDAVPGLVAAFDIALQPAVTSYASPLKLMEYMALGKAIIAPRAQNLLEILKDEHNALMFDESSAGDLQAKLTQLCDNAELRSRIAQEAHKTITCQELTWLGNARKVATLAQQCNLRNVPDQGRQA</sequence>
<dbReference type="EMBL" id="LODL01000013">
    <property type="protein sequence ID" value="KXB31389.1"/>
    <property type="molecule type" value="Genomic_DNA"/>
</dbReference>